<evidence type="ECO:0000313" key="2">
    <source>
        <dbReference type="Proteomes" id="UP000054097"/>
    </source>
</evidence>
<dbReference type="HOGENOM" id="CLU_2190346_0_0_1"/>
<gene>
    <name evidence="1" type="ORF">M408DRAFT_193879</name>
</gene>
<feature type="non-terminal residue" evidence="1">
    <location>
        <position position="109"/>
    </location>
</feature>
<reference evidence="1 2" key="1">
    <citation type="submission" date="2014-04" db="EMBL/GenBank/DDBJ databases">
        <authorList>
            <consortium name="DOE Joint Genome Institute"/>
            <person name="Kuo A."/>
            <person name="Zuccaro A."/>
            <person name="Kohler A."/>
            <person name="Nagy L.G."/>
            <person name="Floudas D."/>
            <person name="Copeland A."/>
            <person name="Barry K.W."/>
            <person name="Cichocki N."/>
            <person name="Veneault-Fourrey C."/>
            <person name="LaButti K."/>
            <person name="Lindquist E.A."/>
            <person name="Lipzen A."/>
            <person name="Lundell T."/>
            <person name="Morin E."/>
            <person name="Murat C."/>
            <person name="Sun H."/>
            <person name="Tunlid A."/>
            <person name="Henrissat B."/>
            <person name="Grigoriev I.V."/>
            <person name="Hibbett D.S."/>
            <person name="Martin F."/>
            <person name="Nordberg H.P."/>
            <person name="Cantor M.N."/>
            <person name="Hua S.X."/>
        </authorList>
    </citation>
    <scope>NUCLEOTIDE SEQUENCE [LARGE SCALE GENOMIC DNA]</scope>
    <source>
        <strain evidence="1 2">MAFF 305830</strain>
    </source>
</reference>
<name>A0A0C3A4U4_SERVB</name>
<accession>A0A0C3A4U4</accession>
<keyword evidence="2" id="KW-1185">Reference proteome</keyword>
<evidence type="ECO:0000313" key="1">
    <source>
        <dbReference type="EMBL" id="KIM19680.1"/>
    </source>
</evidence>
<proteinExistence type="predicted"/>
<dbReference type="Proteomes" id="UP000054097">
    <property type="component" value="Unassembled WGS sequence"/>
</dbReference>
<reference evidence="2" key="2">
    <citation type="submission" date="2015-01" db="EMBL/GenBank/DDBJ databases">
        <title>Evolutionary Origins and Diversification of the Mycorrhizal Mutualists.</title>
        <authorList>
            <consortium name="DOE Joint Genome Institute"/>
            <consortium name="Mycorrhizal Genomics Consortium"/>
            <person name="Kohler A."/>
            <person name="Kuo A."/>
            <person name="Nagy L.G."/>
            <person name="Floudas D."/>
            <person name="Copeland A."/>
            <person name="Barry K.W."/>
            <person name="Cichocki N."/>
            <person name="Veneault-Fourrey C."/>
            <person name="LaButti K."/>
            <person name="Lindquist E.A."/>
            <person name="Lipzen A."/>
            <person name="Lundell T."/>
            <person name="Morin E."/>
            <person name="Murat C."/>
            <person name="Riley R."/>
            <person name="Ohm R."/>
            <person name="Sun H."/>
            <person name="Tunlid A."/>
            <person name="Henrissat B."/>
            <person name="Grigoriev I.V."/>
            <person name="Hibbett D.S."/>
            <person name="Martin F."/>
        </authorList>
    </citation>
    <scope>NUCLEOTIDE SEQUENCE [LARGE SCALE GENOMIC DNA]</scope>
    <source>
        <strain evidence="2">MAFF 305830</strain>
    </source>
</reference>
<organism evidence="1 2">
    <name type="scientific">Serendipita vermifera MAFF 305830</name>
    <dbReference type="NCBI Taxonomy" id="933852"/>
    <lineage>
        <taxon>Eukaryota</taxon>
        <taxon>Fungi</taxon>
        <taxon>Dikarya</taxon>
        <taxon>Basidiomycota</taxon>
        <taxon>Agaricomycotina</taxon>
        <taxon>Agaricomycetes</taxon>
        <taxon>Sebacinales</taxon>
        <taxon>Serendipitaceae</taxon>
        <taxon>Serendipita</taxon>
    </lineage>
</organism>
<dbReference type="AlphaFoldDB" id="A0A0C3A4U4"/>
<dbReference type="EMBL" id="KN824577">
    <property type="protein sequence ID" value="KIM19680.1"/>
    <property type="molecule type" value="Genomic_DNA"/>
</dbReference>
<protein>
    <submittedName>
        <fullName evidence="1">Uncharacterized protein</fullName>
    </submittedName>
</protein>
<sequence>MSYSRTARIKLILNPLLPESAPDVVTNTPIEIWKEVIDALLYDPVVFSCDPYYPGCNLHTALNQWNDWEHLRNLEVQRGILRLVSHSWKSLADSYPHRYFEPIKSKEYA</sequence>